<dbReference type="InterPro" id="IPR050739">
    <property type="entry name" value="MFP"/>
</dbReference>
<evidence type="ECO:0000256" key="1">
    <source>
        <dbReference type="SAM" id="Coils"/>
    </source>
</evidence>
<dbReference type="Proteomes" id="UP000185984">
    <property type="component" value="Unassembled WGS sequence"/>
</dbReference>
<dbReference type="STRING" id="247279.NIES1031_20570"/>
<dbReference type="AlphaFoldDB" id="A0A1U7HFD6"/>
<dbReference type="PANTHER" id="PTHR30386:SF27">
    <property type="entry name" value="MEMBRANE FUSION PROTEIN (MFP) FAMILY PROTEIN"/>
    <property type="match status" value="1"/>
</dbReference>
<protein>
    <submittedName>
        <fullName evidence="3">Hemolysin D</fullName>
    </submittedName>
</protein>
<evidence type="ECO:0000313" key="3">
    <source>
        <dbReference type="EMBL" id="OKH22290.1"/>
    </source>
</evidence>
<evidence type="ECO:0000259" key="2">
    <source>
        <dbReference type="Pfam" id="PF26002"/>
    </source>
</evidence>
<dbReference type="SUPFAM" id="SSF111369">
    <property type="entry name" value="HlyD-like secretion proteins"/>
    <property type="match status" value="1"/>
</dbReference>
<organism evidence="3 4">
    <name type="scientific">Chroogloeocystis siderophila 5.2 s.c.1</name>
    <dbReference type="NCBI Taxonomy" id="247279"/>
    <lineage>
        <taxon>Bacteria</taxon>
        <taxon>Bacillati</taxon>
        <taxon>Cyanobacteriota</taxon>
        <taxon>Cyanophyceae</taxon>
        <taxon>Oscillatoriophycideae</taxon>
        <taxon>Chroococcales</taxon>
        <taxon>Chroococcaceae</taxon>
        <taxon>Chroogloeocystis</taxon>
    </lineage>
</organism>
<dbReference type="Gene3D" id="2.40.30.170">
    <property type="match status" value="1"/>
</dbReference>
<dbReference type="PANTHER" id="PTHR30386">
    <property type="entry name" value="MEMBRANE FUSION SUBUNIT OF EMRAB-TOLC MULTIDRUG EFFLUX PUMP"/>
    <property type="match status" value="1"/>
</dbReference>
<feature type="domain" description="AprE-like beta-barrel" evidence="2">
    <location>
        <begin position="383"/>
        <end position="473"/>
    </location>
</feature>
<dbReference type="InterPro" id="IPR058982">
    <property type="entry name" value="Beta-barrel_AprE"/>
</dbReference>
<keyword evidence="1" id="KW-0175">Coiled coil</keyword>
<name>A0A1U7HFD6_9CHRO</name>
<dbReference type="Pfam" id="PF26002">
    <property type="entry name" value="Beta-barrel_AprE"/>
    <property type="match status" value="1"/>
</dbReference>
<comment type="caution">
    <text evidence="3">The sequence shown here is derived from an EMBL/GenBank/DDBJ whole genome shotgun (WGS) entry which is preliminary data.</text>
</comment>
<reference evidence="3 4" key="1">
    <citation type="submission" date="2016-11" db="EMBL/GenBank/DDBJ databases">
        <title>Draft Genome Sequences of Nine Cyanobacterial Strains from Diverse Habitats.</title>
        <authorList>
            <person name="Zhu T."/>
            <person name="Hou S."/>
            <person name="Lu X."/>
            <person name="Hess W.R."/>
        </authorList>
    </citation>
    <scope>NUCLEOTIDE SEQUENCE [LARGE SCALE GENOMIC DNA]</scope>
    <source>
        <strain evidence="3 4">5.2 s.c.1</strain>
    </source>
</reference>
<proteinExistence type="predicted"/>
<accession>A0A1U7HFD6</accession>
<dbReference type="Gene3D" id="2.40.50.100">
    <property type="match status" value="1"/>
</dbReference>
<dbReference type="EMBL" id="MRCC01000021">
    <property type="protein sequence ID" value="OKH22290.1"/>
    <property type="molecule type" value="Genomic_DNA"/>
</dbReference>
<gene>
    <name evidence="3" type="ORF">NIES1031_20570</name>
</gene>
<dbReference type="PRINTS" id="PR01490">
    <property type="entry name" value="RTXTOXIND"/>
</dbReference>
<evidence type="ECO:0000313" key="4">
    <source>
        <dbReference type="Proteomes" id="UP000185984"/>
    </source>
</evidence>
<feature type="coiled-coil region" evidence="1">
    <location>
        <begin position="195"/>
        <end position="229"/>
    </location>
</feature>
<keyword evidence="4" id="KW-1185">Reference proteome</keyword>
<sequence length="497" mass="54971">MNGTQRTVLLSLSTTGVAAMKSESIEQPVILEQPAVWSRVVMWLLVSVTTSAFIWASVAKIEQAVPATGKLEPQGSTKEIKAPSGGVVRDIYVQDGQLVKKGELLVTFDPTAPQADVRSLIQLKASLLRENQFYTTAAAGNNLDNSSDFATLTRLRAALVAENDFLKAQVNGFNPNKPIEGEFDANQQQLLASAKAEYRSRVANAYLEIKELEKQLSQTRSQLETAKKVTAINQGILEKIAPVAEEGGLSQVQYQRQQQEVLTRQSEVDRLTSEEQRLSIQIAQAQEQLQNTVALTAKDILTKIADNQKKVAEIDTQLGRNKIENEKRIAEIEGQLSKANQSLQYQELRSPVDGIVFDLQAKSQGFVANSAEPILKIVPNENLVASVYLTNKDIGFVYPGMETDVKIESFPESEFGSIKGKLIWIGSDALPPTQERPYYAFPAKIQLERQALSINGKEVPLQSGMSVNSSIKVRKRTVLSMFMNMFDKKIKSLETVR</sequence>